<keyword evidence="1" id="KW-0472">Membrane</keyword>
<dbReference type="Proteomes" id="UP000886998">
    <property type="component" value="Unassembled WGS sequence"/>
</dbReference>
<gene>
    <name evidence="2" type="ORF">TNIN_274821</name>
</gene>
<name>A0A8X6X9I0_9ARAC</name>
<keyword evidence="3" id="KW-1185">Reference proteome</keyword>
<feature type="transmembrane region" description="Helical" evidence="1">
    <location>
        <begin position="87"/>
        <end position="109"/>
    </location>
</feature>
<protein>
    <submittedName>
        <fullName evidence="2">Uncharacterized protein</fullName>
    </submittedName>
</protein>
<sequence length="189" mass="20970">MKRTTWTRFLSCLVIPPVTVVMVLVLTAAPPAVPRGLVAPRWVLGRQVPVPAAAAVPVTARNSTPGLISHIRRMFPSPGTVWNRPPLPGIGVCGSFQIHILFIVCYLAILNNFIYKSSSSATFEGSWNIKGVPAIFTGIPRIDVRVLVWESFRDVAETHHNMMIYVSKTARISIRTVFLTKICILMLFF</sequence>
<evidence type="ECO:0000313" key="2">
    <source>
        <dbReference type="EMBL" id="GFY48464.1"/>
    </source>
</evidence>
<evidence type="ECO:0000256" key="1">
    <source>
        <dbReference type="SAM" id="Phobius"/>
    </source>
</evidence>
<accession>A0A8X6X9I0</accession>
<keyword evidence="1" id="KW-1133">Transmembrane helix</keyword>
<comment type="caution">
    <text evidence="2">The sequence shown here is derived from an EMBL/GenBank/DDBJ whole genome shotgun (WGS) entry which is preliminary data.</text>
</comment>
<evidence type="ECO:0000313" key="3">
    <source>
        <dbReference type="Proteomes" id="UP000886998"/>
    </source>
</evidence>
<proteinExistence type="predicted"/>
<reference evidence="2" key="1">
    <citation type="submission" date="2020-08" db="EMBL/GenBank/DDBJ databases">
        <title>Multicomponent nature underlies the extraordinary mechanical properties of spider dragline silk.</title>
        <authorList>
            <person name="Kono N."/>
            <person name="Nakamura H."/>
            <person name="Mori M."/>
            <person name="Yoshida Y."/>
            <person name="Ohtoshi R."/>
            <person name="Malay A.D."/>
            <person name="Moran D.A.P."/>
            <person name="Tomita M."/>
            <person name="Numata K."/>
            <person name="Arakawa K."/>
        </authorList>
    </citation>
    <scope>NUCLEOTIDE SEQUENCE</scope>
</reference>
<dbReference type="EMBL" id="BMAV01006475">
    <property type="protein sequence ID" value="GFY48464.1"/>
    <property type="molecule type" value="Genomic_DNA"/>
</dbReference>
<keyword evidence="1" id="KW-0812">Transmembrane</keyword>
<dbReference type="AlphaFoldDB" id="A0A8X6X9I0"/>
<feature type="transmembrane region" description="Helical" evidence="1">
    <location>
        <begin position="12"/>
        <end position="33"/>
    </location>
</feature>
<organism evidence="2 3">
    <name type="scientific">Trichonephila inaurata madagascariensis</name>
    <dbReference type="NCBI Taxonomy" id="2747483"/>
    <lineage>
        <taxon>Eukaryota</taxon>
        <taxon>Metazoa</taxon>
        <taxon>Ecdysozoa</taxon>
        <taxon>Arthropoda</taxon>
        <taxon>Chelicerata</taxon>
        <taxon>Arachnida</taxon>
        <taxon>Araneae</taxon>
        <taxon>Araneomorphae</taxon>
        <taxon>Entelegynae</taxon>
        <taxon>Araneoidea</taxon>
        <taxon>Nephilidae</taxon>
        <taxon>Trichonephila</taxon>
        <taxon>Trichonephila inaurata</taxon>
    </lineage>
</organism>